<dbReference type="OrthoDB" id="3515818at2759"/>
<evidence type="ECO:0008006" key="5">
    <source>
        <dbReference type="Google" id="ProtNLM"/>
    </source>
</evidence>
<feature type="compositionally biased region" description="Basic and acidic residues" evidence="2">
    <location>
        <begin position="341"/>
        <end position="360"/>
    </location>
</feature>
<feature type="compositionally biased region" description="Low complexity" evidence="2">
    <location>
        <begin position="461"/>
        <end position="478"/>
    </location>
</feature>
<evidence type="ECO:0000256" key="1">
    <source>
        <dbReference type="SAM" id="Coils"/>
    </source>
</evidence>
<gene>
    <name evidence="3" type="ORF">MBM_08628</name>
</gene>
<feature type="region of interest" description="Disordered" evidence="2">
    <location>
        <begin position="259"/>
        <end position="307"/>
    </location>
</feature>
<name>K1W7V3_MARBU</name>
<dbReference type="EMBL" id="JH921451">
    <property type="protein sequence ID" value="EKD13185.1"/>
    <property type="molecule type" value="Genomic_DNA"/>
</dbReference>
<feature type="compositionally biased region" description="Low complexity" evidence="2">
    <location>
        <begin position="487"/>
        <end position="496"/>
    </location>
</feature>
<evidence type="ECO:0000313" key="4">
    <source>
        <dbReference type="Proteomes" id="UP000006753"/>
    </source>
</evidence>
<dbReference type="InParanoid" id="K1W7V3"/>
<feature type="region of interest" description="Disordered" evidence="2">
    <location>
        <begin position="320"/>
        <end position="496"/>
    </location>
</feature>
<dbReference type="AlphaFoldDB" id="K1W7V3"/>
<feature type="compositionally biased region" description="Low complexity" evidence="2">
    <location>
        <begin position="293"/>
        <end position="307"/>
    </location>
</feature>
<dbReference type="GeneID" id="18764563"/>
<dbReference type="HOGENOM" id="CLU_405471_0_0_1"/>
<feature type="compositionally biased region" description="Polar residues" evidence="2">
    <location>
        <begin position="382"/>
        <end position="410"/>
    </location>
</feature>
<accession>K1W7V3</accession>
<keyword evidence="1" id="KW-0175">Coiled coil</keyword>
<feature type="compositionally biased region" description="Basic residues" evidence="2">
    <location>
        <begin position="420"/>
        <end position="440"/>
    </location>
</feature>
<sequence length="678" mass="75004">MEELYAAETPPRSRSPVLTESAPLRPRSKSTDTKIPCGSSIFLNSTLSALGETDRQTFEPISAPKGQKPEANFQETSKGSELGYKDSSATIDDLSHEPASLLSSHQQAKDAADAAAGESESIKLLTQERDMLRDELKSVTDDLKNVQLDLRVARGRYEAMFRASAARQKHLYGVFEQLHNVATSGPIQLVPNPASLSLQALKWGPISVSMENWLAEPMRGSEEPVVPLSMTAKESSGTDGSFFSAEDIFGKELDPNAQAFLPSSLSPGKRTQSLKKGSRTAERKRRGAAKFTLSRPKLSPSKLSPQLSFNYSSAASDTSLIPYCPNPTVRSEDQPGGGHQGRHEPGRHEPGGHQYGEHQHGNMTPYSTKEQEPVKSFPKHYFSTSPIRGPAQISNTGSFSNQSLPWQLQEQTEDPSENKSRKKSGKQQPRPKKGGKHHKPTSQATYQPRYEPVYVYQPKSKPSWQQKMQQNQPSQKKSLASYAHDGQANPQPAPQAQWVPQTAFPTLPQQQPFPRLIQVPHPGLFVPYTAPISPSAVLDLLPARWRGVCPHSMLSNSTGCPLKARCRLLHLCEAYSNPHGSGCYYVWGNCPFLHEFKVCSDAIAAPHGCPLEETLVPRRSKEHYKHASQEEEEFTKARTLHMRSTVHRSGVGREEWNLRVVVASLREAHDAGIYNGLY</sequence>
<feature type="compositionally biased region" description="Polar residues" evidence="2">
    <location>
        <begin position="261"/>
        <end position="271"/>
    </location>
</feature>
<dbReference type="RefSeq" id="XP_007296517.1">
    <property type="nucleotide sequence ID" value="XM_007296455.1"/>
</dbReference>
<proteinExistence type="predicted"/>
<feature type="compositionally biased region" description="Basic residues" evidence="2">
    <location>
        <begin position="272"/>
        <end position="288"/>
    </location>
</feature>
<evidence type="ECO:0000313" key="3">
    <source>
        <dbReference type="EMBL" id="EKD13185.1"/>
    </source>
</evidence>
<dbReference type="KEGG" id="mbe:MBM_08628"/>
<feature type="region of interest" description="Disordered" evidence="2">
    <location>
        <begin position="1"/>
        <end position="37"/>
    </location>
</feature>
<evidence type="ECO:0000256" key="2">
    <source>
        <dbReference type="SAM" id="MobiDB-lite"/>
    </source>
</evidence>
<protein>
    <recommendedName>
        <fullName evidence="5">C3H1-type domain-containing protein</fullName>
    </recommendedName>
</protein>
<feature type="coiled-coil region" evidence="1">
    <location>
        <begin position="122"/>
        <end position="149"/>
    </location>
</feature>
<dbReference type="Proteomes" id="UP000006753">
    <property type="component" value="Unassembled WGS sequence"/>
</dbReference>
<reference evidence="3 4" key="1">
    <citation type="journal article" date="2012" name="BMC Genomics">
        <title>Sequencing the genome of Marssonina brunnea reveals fungus-poplar co-evolution.</title>
        <authorList>
            <person name="Zhu S."/>
            <person name="Cao Y.-Z."/>
            <person name="Jiang C."/>
            <person name="Tan B.-Y."/>
            <person name="Wang Z."/>
            <person name="Feng S."/>
            <person name="Zhang L."/>
            <person name="Su X.-H."/>
            <person name="Brejova B."/>
            <person name="Vinar T."/>
            <person name="Xu M."/>
            <person name="Wang M.-X."/>
            <person name="Zhang S.-G."/>
            <person name="Huang M.-R."/>
            <person name="Wu R."/>
            <person name="Zhou Y."/>
        </authorList>
    </citation>
    <scope>NUCLEOTIDE SEQUENCE [LARGE SCALE GENOMIC DNA]</scope>
    <source>
        <strain evidence="3 4">MB_m1</strain>
    </source>
</reference>
<organism evidence="3 4">
    <name type="scientific">Marssonina brunnea f. sp. multigermtubi (strain MB_m1)</name>
    <name type="common">Marssonina leaf spot fungus</name>
    <dbReference type="NCBI Taxonomy" id="1072389"/>
    <lineage>
        <taxon>Eukaryota</taxon>
        <taxon>Fungi</taxon>
        <taxon>Dikarya</taxon>
        <taxon>Ascomycota</taxon>
        <taxon>Pezizomycotina</taxon>
        <taxon>Leotiomycetes</taxon>
        <taxon>Helotiales</taxon>
        <taxon>Drepanopezizaceae</taxon>
        <taxon>Drepanopeziza</taxon>
    </lineage>
</organism>
<keyword evidence="4" id="KW-1185">Reference proteome</keyword>
<feature type="region of interest" description="Disordered" evidence="2">
    <location>
        <begin position="53"/>
        <end position="86"/>
    </location>
</feature>